<proteinExistence type="predicted"/>
<gene>
    <name evidence="4" type="ORF">CLV47_11311</name>
</gene>
<evidence type="ECO:0000256" key="2">
    <source>
        <dbReference type="SAM" id="MobiDB-lite"/>
    </source>
</evidence>
<dbReference type="AlphaFoldDB" id="A0A2T0ZWX1"/>
<feature type="domain" description="Alpha/beta hydrolase fold-3" evidence="3">
    <location>
        <begin position="115"/>
        <end position="328"/>
    </location>
</feature>
<sequence length="358" mass="37884">MTNPELPGRLGDPERTLATDPRMDPRLLATLAAFGLDNNGEPPPLGPDAPTADIIAYADAAEEGFGQLFAAAFQNVPAVEGITHDTLTVPGGDDNEITLYVHRPTNATGPLPCVYHIHGGGMVLLAASNPEYVWWRDRMAATGLVVVGVEYRNGAGKLGPYPYPAGLTDCVAGLQYVLDHADDLGIGQVVVSGESGGGNLSLATTLTANRQGWVQRIAGVYAECPYISGMYADPPAELTSLHENNGFFLRTDMMGLLVAAYDPGGKNATEPTAWPLHASTEDLTGFPPTVISVNELDPLRDEGLHFLRKLWAAGVRARGRITPGTTHAGDILLAPVNAPEVNDATAEDIRAFCYSLSS</sequence>
<dbReference type="Gene3D" id="3.40.50.1820">
    <property type="entry name" value="alpha/beta hydrolase"/>
    <property type="match status" value="1"/>
</dbReference>
<comment type="caution">
    <text evidence="4">The sequence shown here is derived from an EMBL/GenBank/DDBJ whole genome shotgun (WGS) entry which is preliminary data.</text>
</comment>
<dbReference type="InterPro" id="IPR029058">
    <property type="entry name" value="AB_hydrolase_fold"/>
</dbReference>
<dbReference type="GO" id="GO:0016787">
    <property type="term" value="F:hydrolase activity"/>
    <property type="evidence" value="ECO:0007669"/>
    <property type="project" value="UniProtKB-KW"/>
</dbReference>
<feature type="region of interest" description="Disordered" evidence="2">
    <location>
        <begin position="1"/>
        <end position="20"/>
    </location>
</feature>
<evidence type="ECO:0000259" key="3">
    <source>
        <dbReference type="Pfam" id="PF07859"/>
    </source>
</evidence>
<accession>A0A2T0ZWX1</accession>
<dbReference type="SUPFAM" id="SSF53474">
    <property type="entry name" value="alpha/beta-Hydrolases"/>
    <property type="match status" value="1"/>
</dbReference>
<dbReference type="PANTHER" id="PTHR48081">
    <property type="entry name" value="AB HYDROLASE SUPERFAMILY PROTEIN C4A8.06C"/>
    <property type="match status" value="1"/>
</dbReference>
<dbReference type="OrthoDB" id="3206739at2"/>
<reference evidence="4 5" key="1">
    <citation type="submission" date="2018-03" db="EMBL/GenBank/DDBJ databases">
        <title>Genomic Encyclopedia of Archaeal and Bacterial Type Strains, Phase II (KMG-II): from individual species to whole genera.</title>
        <authorList>
            <person name="Goeker M."/>
        </authorList>
    </citation>
    <scope>NUCLEOTIDE SEQUENCE [LARGE SCALE GENOMIC DNA]</scope>
    <source>
        <strain evidence="4 5">DSM 100065</strain>
    </source>
</reference>
<dbReference type="InterPro" id="IPR013094">
    <property type="entry name" value="AB_hydrolase_3"/>
</dbReference>
<feature type="compositionally biased region" description="Basic and acidic residues" evidence="2">
    <location>
        <begin position="11"/>
        <end position="20"/>
    </location>
</feature>
<keyword evidence="1" id="KW-0378">Hydrolase</keyword>
<dbReference type="Proteomes" id="UP000237752">
    <property type="component" value="Unassembled WGS sequence"/>
</dbReference>
<dbReference type="PANTHER" id="PTHR48081:SF8">
    <property type="entry name" value="ALPHA_BETA HYDROLASE FOLD-3 DOMAIN-CONTAINING PROTEIN-RELATED"/>
    <property type="match status" value="1"/>
</dbReference>
<evidence type="ECO:0000313" key="5">
    <source>
        <dbReference type="Proteomes" id="UP000237752"/>
    </source>
</evidence>
<dbReference type="Pfam" id="PF07859">
    <property type="entry name" value="Abhydrolase_3"/>
    <property type="match status" value="1"/>
</dbReference>
<evidence type="ECO:0000313" key="4">
    <source>
        <dbReference type="EMBL" id="PRZ40846.1"/>
    </source>
</evidence>
<evidence type="ECO:0000256" key="1">
    <source>
        <dbReference type="ARBA" id="ARBA00022801"/>
    </source>
</evidence>
<dbReference type="RefSeq" id="WP_106349785.1">
    <property type="nucleotide sequence ID" value="NZ_PVUE01000013.1"/>
</dbReference>
<name>A0A2T0ZWX1_9ACTN</name>
<keyword evidence="5" id="KW-1185">Reference proteome</keyword>
<organism evidence="4 5">
    <name type="scientific">Antricoccus suffuscus</name>
    <dbReference type="NCBI Taxonomy" id="1629062"/>
    <lineage>
        <taxon>Bacteria</taxon>
        <taxon>Bacillati</taxon>
        <taxon>Actinomycetota</taxon>
        <taxon>Actinomycetes</taxon>
        <taxon>Geodermatophilales</taxon>
        <taxon>Antricoccaceae</taxon>
        <taxon>Antricoccus</taxon>
    </lineage>
</organism>
<dbReference type="InterPro" id="IPR050300">
    <property type="entry name" value="GDXG_lipolytic_enzyme"/>
</dbReference>
<protein>
    <submittedName>
        <fullName evidence="4">Acetyl esterase/lipase</fullName>
    </submittedName>
</protein>
<dbReference type="EMBL" id="PVUE01000013">
    <property type="protein sequence ID" value="PRZ40846.1"/>
    <property type="molecule type" value="Genomic_DNA"/>
</dbReference>